<keyword evidence="3" id="KW-0472">Membrane</keyword>
<dbReference type="GO" id="GO:0051959">
    <property type="term" value="F:dynein light intermediate chain binding"/>
    <property type="evidence" value="ECO:0007669"/>
    <property type="project" value="TreeGrafter"/>
</dbReference>
<dbReference type="GO" id="GO:0005737">
    <property type="term" value="C:cytoplasm"/>
    <property type="evidence" value="ECO:0007669"/>
    <property type="project" value="TreeGrafter"/>
</dbReference>
<name>A0A812AII9_ACAPH</name>
<feature type="compositionally biased region" description="Polar residues" evidence="2">
    <location>
        <begin position="78"/>
        <end position="93"/>
    </location>
</feature>
<feature type="compositionally biased region" description="Polar residues" evidence="2">
    <location>
        <begin position="104"/>
        <end position="114"/>
    </location>
</feature>
<proteinExistence type="predicted"/>
<keyword evidence="3" id="KW-0812">Transmembrane</keyword>
<dbReference type="GO" id="GO:0005815">
    <property type="term" value="C:microtubule organizing center"/>
    <property type="evidence" value="ECO:0007669"/>
    <property type="project" value="TreeGrafter"/>
</dbReference>
<feature type="coiled-coil region" evidence="1">
    <location>
        <begin position="483"/>
        <end position="629"/>
    </location>
</feature>
<accession>A0A812AII9</accession>
<evidence type="ECO:0000313" key="5">
    <source>
        <dbReference type="Proteomes" id="UP000597762"/>
    </source>
</evidence>
<feature type="compositionally biased region" description="Basic and acidic residues" evidence="2">
    <location>
        <begin position="116"/>
        <end position="128"/>
    </location>
</feature>
<feature type="compositionally biased region" description="Polar residues" evidence="2">
    <location>
        <begin position="44"/>
        <end position="62"/>
    </location>
</feature>
<reference evidence="4" key="1">
    <citation type="submission" date="2021-01" db="EMBL/GenBank/DDBJ databases">
        <authorList>
            <person name="Li R."/>
            <person name="Bekaert M."/>
        </authorList>
    </citation>
    <scope>NUCLEOTIDE SEQUENCE</scope>
    <source>
        <strain evidence="4">Farmed</strain>
    </source>
</reference>
<evidence type="ECO:0000313" key="4">
    <source>
        <dbReference type="EMBL" id="CAE1141689.1"/>
    </source>
</evidence>
<feature type="transmembrane region" description="Helical" evidence="3">
    <location>
        <begin position="1143"/>
        <end position="1165"/>
    </location>
</feature>
<protein>
    <submittedName>
        <fullName evidence="4">Uncharacterized protein</fullName>
    </submittedName>
</protein>
<dbReference type="Proteomes" id="UP000597762">
    <property type="component" value="Unassembled WGS sequence"/>
</dbReference>
<dbReference type="PANTHER" id="PTHR18947:SF28">
    <property type="entry name" value="GIRDIN, ISOFORM A"/>
    <property type="match status" value="1"/>
</dbReference>
<dbReference type="PANTHER" id="PTHR18947">
    <property type="entry name" value="HOOK PROTEINS"/>
    <property type="match status" value="1"/>
</dbReference>
<gene>
    <name evidence="4" type="ORF">SPHA_902</name>
</gene>
<dbReference type="GO" id="GO:0030705">
    <property type="term" value="P:cytoskeleton-dependent intracellular transport"/>
    <property type="evidence" value="ECO:0007669"/>
    <property type="project" value="TreeGrafter"/>
</dbReference>
<feature type="coiled-coil region" evidence="1">
    <location>
        <begin position="1314"/>
        <end position="1359"/>
    </location>
</feature>
<dbReference type="GO" id="GO:0031122">
    <property type="term" value="P:cytoplasmic microtubule organization"/>
    <property type="evidence" value="ECO:0007669"/>
    <property type="project" value="TreeGrafter"/>
</dbReference>
<feature type="transmembrane region" description="Helical" evidence="3">
    <location>
        <begin position="1172"/>
        <end position="1195"/>
    </location>
</feature>
<feature type="transmembrane region" description="Helical" evidence="3">
    <location>
        <begin position="1237"/>
        <end position="1258"/>
    </location>
</feature>
<dbReference type="GO" id="GO:0008017">
    <property type="term" value="F:microtubule binding"/>
    <property type="evidence" value="ECO:0007669"/>
    <property type="project" value="TreeGrafter"/>
</dbReference>
<feature type="transmembrane region" description="Helical" evidence="3">
    <location>
        <begin position="1264"/>
        <end position="1286"/>
    </location>
</feature>
<dbReference type="EMBL" id="CAHIKZ030000025">
    <property type="protein sequence ID" value="CAE1141689.1"/>
    <property type="molecule type" value="Genomic_DNA"/>
</dbReference>
<feature type="coiled-coil region" evidence="1">
    <location>
        <begin position="992"/>
        <end position="1079"/>
    </location>
</feature>
<keyword evidence="5" id="KW-1185">Reference proteome</keyword>
<sequence length="1545" mass="178499">MDELGLSDNDDLTDGSAPICATGEQDNQTNNDDDEESSDWDTTPRSQSDQMSTIKLANNLQTKDLVFNRNDSAKQDDFQSSPGVFSPKNSSTPGKAGDEDNENKGTSSIASKFTNLRRESNAEEDRCYKPQATETEESDWDSTVPSGQPTPRNEVTDYLDFLTPPAPTTNKDEYFQRTSSLRRMNLAASKIMALADESPECIDMYIGQYKSAYEEVVNLGVVDDVAPDKMVKSQIMQELNKLLEANSATTQPGSQNKLLEAARTVTDRINQMIDVCSGEANVEDEIKATDSLEAQNKNVSHGLDRSAFTDDKESLDIAKHETAQNEDCLAPKDFQVPEQPKELANATSNGIVAKDNDENIDTIILKSCQKLEESSQKLTSTPKPSSLTDFSSLKQKSGDLATFENGLLRDSSILVPTQKSFCQPGSEIFAEGLSGFNYLDSSDILKDDDLMSLTSTENEGSLTGVQYNKDTLMNLNLNDSASVAKIQEHLRESRQKLEKEKNQRTLVENQYRILQEENSKLHNKIEALIQEKTSLEETKISLEAKIRNLQYKLSEETDKSKEAEILLEQSKKQLEKIDQQCKKDFEMKQQTDHTLYQTEMELKRAKHSIQALEAENQELNTQFKSLIQGGIIKHQEQLQQLQQQLQSQQPDNKQTKEFTDEALREEMTYLEKENQILKEQVSKLELQKNNANLSESREFLLKIEELQFEKRQAESVLQECKHKHELEQHTLILEKRQLNDSVAKLQMERDKLQEDYIQAQVQYESAKQETGSQKELQRNVEQSFQIKIQEMEGQNAMWKQELEKAQETNKELKKCQTSLKTKIAELQKELKEAESTLKYQMIQLEDAQHNKERFEQENNIQLYSLQEAKKSLEKDVHNLEIKKSGLEIELHHEKNKVDMLEKDLDMLQQNNVGNHGLLVQELQVDNAKLVAEVQHEKQKCNLLQQQLLEEQNARYTLDVDLKEATSQLEKQVLSNENNEHIEPILNQQTYTAPDLIEQKIQMEEDHEKLREAIEKQKRMENKFESELEKNKVLQKEIIYLKSSIKNKKEHWVAQLEREKKRLKIQIEKEKHKSKEAVERQKAIEVLLEDEVEKNHILQYEIINTKSKIQKKMQWVDTKLSSSLPTKPVHVAEEKYQPVASISFFLSLFFSSFFLCFFFLLSFFFLSFLSFFFLSFLPFFFFLFLSFLFFFSFSFFPFSFFPFSFFPFLFFFLFFFLSFSFLLFLSFLFFFPFSFFPFLSFLFLSFLLFFSLLFLSFLLFFSLLFLSFLLFFSLLFLSFLLFFSLLLKPTATLPSQSELDSYLRTELGKKLEEVNSYLEQQHQEYEVKMAEKENRLTAEKNKLQEEILQLRLNYETALSHKDQQTKEAVHFRDLYHHELFLKEMKGSLHSQGNQPMFYVPTSMAAADPALANNSATTAFKLWEKPGTTLPSPDFNSSFLHSTTAANFSSLNLGPKPQGVSGSSTTNTEYSEMFARWKNEMHRSIKRHLEAPPYDHPESTFIPTLNNTYPSPVRYPSNQPLTVANISSSLTKSKAELLSLLNRKYCL</sequence>
<feature type="region of interest" description="Disordered" evidence="2">
    <location>
        <begin position="1"/>
        <end position="172"/>
    </location>
</feature>
<evidence type="ECO:0000256" key="3">
    <source>
        <dbReference type="SAM" id="Phobius"/>
    </source>
</evidence>
<evidence type="ECO:0000256" key="2">
    <source>
        <dbReference type="SAM" id="MobiDB-lite"/>
    </source>
</evidence>
<feature type="transmembrane region" description="Helical" evidence="3">
    <location>
        <begin position="1207"/>
        <end position="1230"/>
    </location>
</feature>
<comment type="caution">
    <text evidence="4">The sequence shown here is derived from an EMBL/GenBank/DDBJ whole genome shotgun (WGS) entry which is preliminary data.</text>
</comment>
<feature type="coiled-coil region" evidence="1">
    <location>
        <begin position="660"/>
        <end position="953"/>
    </location>
</feature>
<organism evidence="4 5">
    <name type="scientific">Acanthosepion pharaonis</name>
    <name type="common">Pharaoh cuttlefish</name>
    <name type="synonym">Sepia pharaonis</name>
    <dbReference type="NCBI Taxonomy" id="158019"/>
    <lineage>
        <taxon>Eukaryota</taxon>
        <taxon>Metazoa</taxon>
        <taxon>Spiralia</taxon>
        <taxon>Lophotrochozoa</taxon>
        <taxon>Mollusca</taxon>
        <taxon>Cephalopoda</taxon>
        <taxon>Coleoidea</taxon>
        <taxon>Decapodiformes</taxon>
        <taxon>Sepiida</taxon>
        <taxon>Sepiina</taxon>
        <taxon>Sepiidae</taxon>
        <taxon>Acanthosepion</taxon>
    </lineage>
</organism>
<keyword evidence="1" id="KW-0175">Coiled coil</keyword>
<dbReference type="OrthoDB" id="366390at2759"/>
<feature type="compositionally biased region" description="Acidic residues" evidence="2">
    <location>
        <begin position="1"/>
        <end position="13"/>
    </location>
</feature>
<evidence type="ECO:0000256" key="1">
    <source>
        <dbReference type="SAM" id="Coils"/>
    </source>
</evidence>
<keyword evidence="3" id="KW-1133">Transmembrane helix</keyword>
<feature type="compositionally biased region" description="Polar residues" evidence="2">
    <location>
        <begin position="141"/>
        <end position="153"/>
    </location>
</feature>